<feature type="domain" description="J" evidence="2">
    <location>
        <begin position="1505"/>
        <end position="1590"/>
    </location>
</feature>
<dbReference type="EMBL" id="CM016554">
    <property type="protein sequence ID" value="TKW27642.1"/>
    <property type="molecule type" value="Genomic_DNA"/>
</dbReference>
<dbReference type="PANTHER" id="PTHR45181">
    <property type="entry name" value="HEAT SHOCK PROTEIN DNAJ WITH TETRATRICOPEPTIDE REPEAT-CONTAINING PROTEIN"/>
    <property type="match status" value="1"/>
</dbReference>
<dbReference type="PANTHER" id="PTHR45181:SF4">
    <property type="entry name" value="HEAT SHOCK PROTEIN DNAJ WITH TETRATRICOPEPTIDE REPEAT-CONTAINING PROTEIN"/>
    <property type="match status" value="1"/>
</dbReference>
<feature type="compositionally biased region" description="Basic residues" evidence="1">
    <location>
        <begin position="137"/>
        <end position="147"/>
    </location>
</feature>
<accession>A0A4U6VFU5</accession>
<dbReference type="PROSITE" id="PS50076">
    <property type="entry name" value="DNAJ_2"/>
    <property type="match status" value="1"/>
</dbReference>
<gene>
    <name evidence="3" type="ORF">SEVIR_3G270800v2</name>
</gene>
<dbReference type="CDD" id="cd06257">
    <property type="entry name" value="DnaJ"/>
    <property type="match status" value="1"/>
</dbReference>
<feature type="compositionally biased region" description="Pro residues" evidence="1">
    <location>
        <begin position="58"/>
        <end position="69"/>
    </location>
</feature>
<feature type="compositionally biased region" description="Low complexity" evidence="1">
    <location>
        <begin position="478"/>
        <end position="513"/>
    </location>
</feature>
<feature type="region of interest" description="Disordered" evidence="1">
    <location>
        <begin position="1"/>
        <end position="188"/>
    </location>
</feature>
<feature type="compositionally biased region" description="Polar residues" evidence="1">
    <location>
        <begin position="1033"/>
        <end position="1051"/>
    </location>
</feature>
<dbReference type="Proteomes" id="UP000298652">
    <property type="component" value="Chromosome 3"/>
</dbReference>
<feature type="compositionally biased region" description="Gly residues" evidence="1">
    <location>
        <begin position="166"/>
        <end position="188"/>
    </location>
</feature>
<evidence type="ECO:0000256" key="1">
    <source>
        <dbReference type="SAM" id="MobiDB-lite"/>
    </source>
</evidence>
<dbReference type="InterPro" id="IPR019734">
    <property type="entry name" value="TPR_rpt"/>
</dbReference>
<proteinExistence type="predicted"/>
<feature type="compositionally biased region" description="Pro residues" evidence="1">
    <location>
        <begin position="75"/>
        <end position="98"/>
    </location>
</feature>
<organism evidence="3 4">
    <name type="scientific">Setaria viridis</name>
    <name type="common">Green bristlegrass</name>
    <name type="synonym">Setaria italica subsp. viridis</name>
    <dbReference type="NCBI Taxonomy" id="4556"/>
    <lineage>
        <taxon>Eukaryota</taxon>
        <taxon>Viridiplantae</taxon>
        <taxon>Streptophyta</taxon>
        <taxon>Embryophyta</taxon>
        <taxon>Tracheophyta</taxon>
        <taxon>Spermatophyta</taxon>
        <taxon>Magnoliopsida</taxon>
        <taxon>Liliopsida</taxon>
        <taxon>Poales</taxon>
        <taxon>Poaceae</taxon>
        <taxon>PACMAD clade</taxon>
        <taxon>Panicoideae</taxon>
        <taxon>Panicodae</taxon>
        <taxon>Paniceae</taxon>
        <taxon>Cenchrinae</taxon>
        <taxon>Setaria</taxon>
    </lineage>
</organism>
<dbReference type="InterPro" id="IPR011990">
    <property type="entry name" value="TPR-like_helical_dom_sf"/>
</dbReference>
<reference evidence="3" key="1">
    <citation type="submission" date="2019-03" db="EMBL/GenBank/DDBJ databases">
        <title>WGS assembly of Setaria viridis.</title>
        <authorList>
            <person name="Huang P."/>
            <person name="Jenkins J."/>
            <person name="Grimwood J."/>
            <person name="Barry K."/>
            <person name="Healey A."/>
            <person name="Mamidi S."/>
            <person name="Sreedasyam A."/>
            <person name="Shu S."/>
            <person name="Feldman M."/>
            <person name="Wu J."/>
            <person name="Yu Y."/>
            <person name="Chen C."/>
            <person name="Johnson J."/>
            <person name="Rokhsar D."/>
            <person name="Baxter I."/>
            <person name="Schmutz J."/>
            <person name="Brutnell T."/>
            <person name="Kellogg E."/>
        </authorList>
    </citation>
    <scope>NUCLEOTIDE SEQUENCE [LARGE SCALE GENOMIC DNA]</scope>
</reference>
<feature type="region of interest" description="Disordered" evidence="1">
    <location>
        <begin position="1006"/>
        <end position="1078"/>
    </location>
</feature>
<dbReference type="Gramene" id="TKW27642">
    <property type="protein sequence ID" value="TKW27642"/>
    <property type="gene ID" value="SEVIR_3G270800v2"/>
</dbReference>
<dbReference type="Pfam" id="PF00226">
    <property type="entry name" value="DnaJ"/>
    <property type="match status" value="1"/>
</dbReference>
<feature type="region of interest" description="Disordered" evidence="1">
    <location>
        <begin position="1588"/>
        <end position="1641"/>
    </location>
</feature>
<dbReference type="GO" id="GO:0005783">
    <property type="term" value="C:endoplasmic reticulum"/>
    <property type="evidence" value="ECO:0007669"/>
    <property type="project" value="UniProtKB-ARBA"/>
</dbReference>
<sequence length="1641" mass="175694">MQAHGTRQSNSNQRPQGSSPNSEFAQPSRLTALSKQPPQLRSPWPFPPRESIGRTRPPAHPTPCAPHSPPFQRAPAPPAAASPPRGMPPAVAPDPPRQNPSGPELAAAAHMANPGLGLGLAPPGAEPSAGAPPPSRRAPRLAKRRHPPASSRSRAPQAPAGSWNPFGGGGTDGPRQDGIGGLGGGGAGFGNGQTGGFVFGAAPSVSQQPPEPVASPSEAPFVFGGVRESLPRFEEGLPTSSKLLDKMEKLNLRPTGEVGVGFSQGKDQKDGSSVFGVDISGLVSNSGVNVLPEKLTQLNLGCGAPFQSEKGDIANGVPKSLVFGGNGAGSFADSGNTAAPGAHSYAPTSVQATDAKAMPEKSTQFNIGDQAPSRGRGIEHNNGAPTAFTFGSTATSIHLDSTNNVASDANMSSSTAVNGLDDEGVLQEKITRLNIGSDIPLDDMKSAGGNHQPEVFTFGSRGAPGAVFGKEASSTSDRSSEFFSANSNASSSNSDFLSTANSNAYSSANAADSLPPEKTSDLSAGGGVMSQSMESDGANCPPEALFGRNGTRSSVSHSASVAMDDGSNFVNDANTNIPEKMTKLNIGSGIPSQSRQDETATRPPEGFVFGSNVSSFSSAQAASTPSTSFQTNLFSQPKEEGRNFIDENISKSTYSEANSNQGCGRSSFVFGRGSNAAAPSEGAAQYTLHDEIKKLNINREGPPLGCTKLNDSAAPEFLFQSKADASTGYGAVPRPKQESHPFANLNCSSSFSTFENTVPAFSFGTMNAEGETAPDDPCVVKQDLPGCSRETLFGLDSIKSAYRDKKEVHKSKRKNKRPTRLKQHAQVHHAASKEPCTNGDLAGEYSPMDCSPYPAETERVSTEAYVASDQSVHIGDSGISNWNSSCADDLISATEHLVIDADPPVFANEGREPNVDASESNFGSIFSSFEGDLSNASQHSFTNVNICLNGEHKTGTTEACADGYGYNVNGQACDENAYRTQHNFGEAVALQSSSSNFSGLNFSFGASSSPQISASAQRRNTRRKLRTKGTPAPKSSTTNSFVQPKSSQDTKGMQVFHETSRNEDSLKEQATGDSSTSAALETCETWRTSGNKAYANGHFATAEDYYTRGINSISHHGTSGRCSRALMLCYSNRAATRMSLGMMREALQDCLTAMSIDPSFLKAKVRAANCYLALGNLEDASRNYMSCLNSNTSSSDPKMFTEASDGLEKVKRVTEWASQCKGLLEKRTSPEATTALELISNALHISPHWDSLKEMKAEALLMLRRYEEVIQLCQESVNPAERNSVLFNANGEPKSSSVSEKTQFSGRHWRPYLICKAYFHSGKFDEALDLLKKHEQVTPVKESDESLYQERLSSLSATIRQLLSLKAAGNELFQAGKYSDAVEQYSAALACNSESRPFSAVCFCNRAAAYQALGQVTDAIADCSLAMVLDTSYPKAISRRATLYEMIRDYGQAANDVRKLILLLEKKVNVSGVSPKFFNKHSDLKQARARLSSIEDEAKKDTPLNLYLILGVEPSCSAADIKKAYRKAALRHHPDKAAQFLVRNENTDDGFWRDVVKEVYADADHLFKAIGEAYNVLSDPDKRQDYDFEEDVRKASKRVSKSRSMHRSPEQNYSNRGFNPRQWQSSRGSRSRWYGHSDDYW</sequence>
<dbReference type="Gene3D" id="1.10.287.110">
    <property type="entry name" value="DnaJ domain"/>
    <property type="match status" value="1"/>
</dbReference>
<evidence type="ECO:0000313" key="4">
    <source>
        <dbReference type="Proteomes" id="UP000298652"/>
    </source>
</evidence>
<feature type="compositionally biased region" description="Polar residues" evidence="1">
    <location>
        <begin position="1"/>
        <end position="39"/>
    </location>
</feature>
<feature type="compositionally biased region" description="Low complexity" evidence="1">
    <location>
        <begin position="614"/>
        <end position="631"/>
    </location>
</feature>
<feature type="compositionally biased region" description="Low complexity" evidence="1">
    <location>
        <begin position="148"/>
        <end position="162"/>
    </location>
</feature>
<feature type="compositionally biased region" description="Low complexity" evidence="1">
    <location>
        <begin position="1006"/>
        <end position="1016"/>
    </location>
</feature>
<dbReference type="InterPro" id="IPR001623">
    <property type="entry name" value="DnaJ_domain"/>
</dbReference>
<name>A0A4U6VFU5_SETVI</name>
<feature type="compositionally biased region" description="Basic residues" evidence="1">
    <location>
        <begin position="808"/>
        <end position="827"/>
    </location>
</feature>
<dbReference type="PROSITE" id="PS00636">
    <property type="entry name" value="DNAJ_1"/>
    <property type="match status" value="1"/>
</dbReference>
<dbReference type="SMART" id="SM00271">
    <property type="entry name" value="DnaJ"/>
    <property type="match status" value="1"/>
</dbReference>
<feature type="compositionally biased region" description="Basic and acidic residues" evidence="1">
    <location>
        <begin position="1058"/>
        <end position="1067"/>
    </location>
</feature>
<feature type="region of interest" description="Disordered" evidence="1">
    <location>
        <begin position="585"/>
        <end position="642"/>
    </location>
</feature>
<dbReference type="PRINTS" id="PR00625">
    <property type="entry name" value="JDOMAIN"/>
</dbReference>
<feature type="compositionally biased region" description="Basic residues" evidence="1">
    <location>
        <begin position="1595"/>
        <end position="1606"/>
    </location>
</feature>
<feature type="compositionally biased region" description="Low complexity" evidence="1">
    <location>
        <begin position="119"/>
        <end position="129"/>
    </location>
</feature>
<dbReference type="SUPFAM" id="SSF48452">
    <property type="entry name" value="TPR-like"/>
    <property type="match status" value="2"/>
</dbReference>
<keyword evidence="4" id="KW-1185">Reference proteome</keyword>
<feature type="compositionally biased region" description="Low complexity" evidence="1">
    <location>
        <begin position="1621"/>
        <end position="1632"/>
    </location>
</feature>
<dbReference type="SMART" id="SM00028">
    <property type="entry name" value="TPR"/>
    <property type="match status" value="6"/>
</dbReference>
<dbReference type="OMA" id="ISHHGTS"/>
<feature type="region of interest" description="Disordered" evidence="1">
    <location>
        <begin position="341"/>
        <end position="373"/>
    </location>
</feature>
<feature type="region of interest" description="Disordered" evidence="1">
    <location>
        <begin position="804"/>
        <end position="839"/>
    </location>
</feature>
<evidence type="ECO:0000259" key="2">
    <source>
        <dbReference type="PROSITE" id="PS50076"/>
    </source>
</evidence>
<evidence type="ECO:0000313" key="3">
    <source>
        <dbReference type="EMBL" id="TKW27642.1"/>
    </source>
</evidence>
<protein>
    <recommendedName>
        <fullName evidence="2">J domain-containing protein</fullName>
    </recommendedName>
</protein>
<dbReference type="SUPFAM" id="SSF46565">
    <property type="entry name" value="Chaperone J-domain"/>
    <property type="match status" value="1"/>
</dbReference>
<dbReference type="InterPro" id="IPR018253">
    <property type="entry name" value="DnaJ_domain_CS"/>
</dbReference>
<dbReference type="Gene3D" id="1.25.40.10">
    <property type="entry name" value="Tetratricopeptide repeat domain"/>
    <property type="match status" value="2"/>
</dbReference>
<feature type="region of interest" description="Disordered" evidence="1">
    <location>
        <begin position="478"/>
        <end position="538"/>
    </location>
</feature>
<dbReference type="InterPro" id="IPR036869">
    <property type="entry name" value="J_dom_sf"/>
</dbReference>